<dbReference type="OrthoDB" id="10263222at2759"/>
<feature type="coiled-coil region" evidence="1">
    <location>
        <begin position="406"/>
        <end position="438"/>
    </location>
</feature>
<dbReference type="STRING" id="1754190.A0A1Y2EVA2"/>
<evidence type="ECO:0000313" key="2">
    <source>
        <dbReference type="EMBL" id="ORY75498.1"/>
    </source>
</evidence>
<dbReference type="GO" id="GO:0030687">
    <property type="term" value="C:preribosome, large subunit precursor"/>
    <property type="evidence" value="ECO:0007669"/>
    <property type="project" value="TreeGrafter"/>
</dbReference>
<keyword evidence="1" id="KW-0175">Coiled coil</keyword>
<name>A0A1Y2EVA2_9FUNG</name>
<dbReference type="Pfam" id="PF04031">
    <property type="entry name" value="Las1"/>
    <property type="match status" value="1"/>
</dbReference>
<dbReference type="Proteomes" id="UP000193920">
    <property type="component" value="Unassembled WGS sequence"/>
</dbReference>
<reference evidence="2 3" key="1">
    <citation type="submission" date="2016-08" db="EMBL/GenBank/DDBJ databases">
        <title>A Parts List for Fungal Cellulosomes Revealed by Comparative Genomics.</title>
        <authorList>
            <consortium name="DOE Joint Genome Institute"/>
            <person name="Haitjema C.H."/>
            <person name="Gilmore S.P."/>
            <person name="Henske J.K."/>
            <person name="Solomon K.V."/>
            <person name="De Groot R."/>
            <person name="Kuo A."/>
            <person name="Mondo S.J."/>
            <person name="Salamov A.A."/>
            <person name="Labutti K."/>
            <person name="Zhao Z."/>
            <person name="Chiniquy J."/>
            <person name="Barry K."/>
            <person name="Brewer H.M."/>
            <person name="Purvine S.O."/>
            <person name="Wright A.T."/>
            <person name="Boxma B."/>
            <person name="Van Alen T."/>
            <person name="Hackstein J.H."/>
            <person name="Baker S.E."/>
            <person name="Grigoriev I.V."/>
            <person name="O'Malley M.A."/>
        </authorList>
    </citation>
    <scope>NUCLEOTIDE SEQUENCE [LARGE SCALE GENOMIC DNA]</scope>
    <source>
        <strain evidence="2 3">G1</strain>
    </source>
</reference>
<sequence>MSRKQPRIVPWTSIQEWEQVYHNLYSGYWSNNYNVIEKGIKRIKAWKSKGKVPQAIESTATFMEIYVRDCISTNLSYYPNDDLKYFIPISENELRLLYTMAFIRFVNGIVDPLQKGAYAVSISNLAEQLGLPQWFVDLRHEGTHDQLPSLKVLRNGCKQALDWLNNFYWMKQQNFVNDTTLYVRDKLNEYILKRKQYLKENHKEDDDSQNYFLKYVYDVIDGVGESFRTILIPVLLEEGILIPIKKRHRPTFPQLVLEKKQLDIWIPCLEVLSEAWNDFDIELIFALLGRLDIEDSDGDGNEEETKDEYFGNDEKVVYSPSYKATAVSWVKYILNKANKDEDISISDILKICLNKPNKYSRMLLQDIVQKNSELKKSLTPLLQYIDFTILGIDRSIKLDTIQSLNSEEMKNEIQTLHNNLLKVKKQNEINNKNNIEEEEEDTSMFDESEESWVKCNSWSRCPIGCFMGNDININLELPMELDDPVFLKKNGIYQIPVMNQPMYIDNNIQNEEGKIELNENDIKYLSEQIDLI</sequence>
<dbReference type="InterPro" id="IPR007174">
    <property type="entry name" value="Las1"/>
</dbReference>
<dbReference type="GO" id="GO:0090730">
    <property type="term" value="C:Las1 complex"/>
    <property type="evidence" value="ECO:0007669"/>
    <property type="project" value="InterPro"/>
</dbReference>
<organism evidence="2 3">
    <name type="scientific">Neocallimastix californiae</name>
    <dbReference type="NCBI Taxonomy" id="1754190"/>
    <lineage>
        <taxon>Eukaryota</taxon>
        <taxon>Fungi</taxon>
        <taxon>Fungi incertae sedis</taxon>
        <taxon>Chytridiomycota</taxon>
        <taxon>Chytridiomycota incertae sedis</taxon>
        <taxon>Neocallimastigomycetes</taxon>
        <taxon>Neocallimastigales</taxon>
        <taxon>Neocallimastigaceae</taxon>
        <taxon>Neocallimastix</taxon>
    </lineage>
</organism>
<dbReference type="EMBL" id="MCOG01000025">
    <property type="protein sequence ID" value="ORY75498.1"/>
    <property type="molecule type" value="Genomic_DNA"/>
</dbReference>
<dbReference type="AlphaFoldDB" id="A0A1Y2EVA2"/>
<dbReference type="GO" id="GO:0004519">
    <property type="term" value="F:endonuclease activity"/>
    <property type="evidence" value="ECO:0007669"/>
    <property type="project" value="InterPro"/>
</dbReference>
<comment type="caution">
    <text evidence="2">The sequence shown here is derived from an EMBL/GenBank/DDBJ whole genome shotgun (WGS) entry which is preliminary data.</text>
</comment>
<dbReference type="GO" id="GO:0000460">
    <property type="term" value="P:maturation of 5.8S rRNA"/>
    <property type="evidence" value="ECO:0007669"/>
    <property type="project" value="TreeGrafter"/>
</dbReference>
<gene>
    <name evidence="2" type="ORF">LY90DRAFT_665803</name>
</gene>
<proteinExistence type="predicted"/>
<evidence type="ECO:0000313" key="3">
    <source>
        <dbReference type="Proteomes" id="UP000193920"/>
    </source>
</evidence>
<dbReference type="PANTHER" id="PTHR15002">
    <property type="entry name" value="RIBOSOMAL BIOGENESIS PROTEIN LAS1L"/>
    <property type="match status" value="1"/>
</dbReference>
<keyword evidence="3" id="KW-1185">Reference proteome</keyword>
<dbReference type="PANTHER" id="PTHR15002:SF0">
    <property type="entry name" value="RIBOSOMAL BIOGENESIS PROTEIN LAS1L"/>
    <property type="match status" value="1"/>
</dbReference>
<accession>A0A1Y2EVA2</accession>
<protein>
    <submittedName>
        <fullName evidence="2">Las1-domain-containing protein</fullName>
    </submittedName>
</protein>
<dbReference type="GO" id="GO:0000470">
    <property type="term" value="P:maturation of LSU-rRNA"/>
    <property type="evidence" value="ECO:0007669"/>
    <property type="project" value="TreeGrafter"/>
</dbReference>
<evidence type="ECO:0000256" key="1">
    <source>
        <dbReference type="SAM" id="Coils"/>
    </source>
</evidence>